<protein>
    <submittedName>
        <fullName evidence="1">Uncharacterized protein</fullName>
    </submittedName>
</protein>
<evidence type="ECO:0000313" key="2">
    <source>
        <dbReference type="Proteomes" id="UP000631421"/>
    </source>
</evidence>
<proteinExistence type="predicted"/>
<sequence length="83" mass="9604">MKLQIQGIKSGQTIQLLDIVNIPDGTVFLEIEADKPKDKSAKLARLNRIFGAWRNQQDIDLIFADIDTQRHRDYGRKIDSFDF</sequence>
<reference evidence="1" key="1">
    <citation type="journal article" date="2015" name="ISME J.">
        <title>Draft Genome Sequence of Streptomyces incarnatus NRRL8089, which Produces the Nucleoside Antibiotic Sinefungin.</title>
        <authorList>
            <person name="Oshima K."/>
            <person name="Hattori M."/>
            <person name="Shimizu H."/>
            <person name="Fukuda K."/>
            <person name="Nemoto M."/>
            <person name="Inagaki K."/>
            <person name="Tamura T."/>
        </authorList>
    </citation>
    <scope>NUCLEOTIDE SEQUENCE</scope>
    <source>
        <strain evidence="1">FACHB-1277</strain>
    </source>
</reference>
<name>A0A926UQY5_9CYAN</name>
<organism evidence="1 2">
    <name type="scientific">Pseudanabaena cinerea FACHB-1277</name>
    <dbReference type="NCBI Taxonomy" id="2949581"/>
    <lineage>
        <taxon>Bacteria</taxon>
        <taxon>Bacillati</taxon>
        <taxon>Cyanobacteriota</taxon>
        <taxon>Cyanophyceae</taxon>
        <taxon>Pseudanabaenales</taxon>
        <taxon>Pseudanabaenaceae</taxon>
        <taxon>Pseudanabaena</taxon>
        <taxon>Pseudanabaena cinerea</taxon>
    </lineage>
</organism>
<evidence type="ECO:0000313" key="1">
    <source>
        <dbReference type="EMBL" id="MBD2148677.1"/>
    </source>
</evidence>
<accession>A0A926UQY5</accession>
<dbReference type="EMBL" id="JACJPY010000001">
    <property type="protein sequence ID" value="MBD2148677.1"/>
    <property type="molecule type" value="Genomic_DNA"/>
</dbReference>
<dbReference type="Proteomes" id="UP000631421">
    <property type="component" value="Unassembled WGS sequence"/>
</dbReference>
<dbReference type="RefSeq" id="WP_190349009.1">
    <property type="nucleotide sequence ID" value="NZ_JACJPY010000001.1"/>
</dbReference>
<reference evidence="1" key="2">
    <citation type="submission" date="2020-08" db="EMBL/GenBank/DDBJ databases">
        <authorList>
            <person name="Chen M."/>
            <person name="Teng W."/>
            <person name="Zhao L."/>
            <person name="Hu C."/>
            <person name="Zhou Y."/>
            <person name="Han B."/>
            <person name="Song L."/>
            <person name="Shu W."/>
        </authorList>
    </citation>
    <scope>NUCLEOTIDE SEQUENCE</scope>
    <source>
        <strain evidence="1">FACHB-1277</strain>
    </source>
</reference>
<comment type="caution">
    <text evidence="1">The sequence shown here is derived from an EMBL/GenBank/DDBJ whole genome shotgun (WGS) entry which is preliminary data.</text>
</comment>
<keyword evidence="2" id="KW-1185">Reference proteome</keyword>
<gene>
    <name evidence="1" type="ORF">H6F44_00830</name>
</gene>
<dbReference type="AlphaFoldDB" id="A0A926UQY5"/>